<gene>
    <name evidence="3" type="ORF">JOB18_047336</name>
</gene>
<evidence type="ECO:0000259" key="2">
    <source>
        <dbReference type="Pfam" id="PF13905"/>
    </source>
</evidence>
<keyword evidence="4" id="KW-1185">Reference proteome</keyword>
<proteinExistence type="predicted"/>
<evidence type="ECO:0000313" key="4">
    <source>
        <dbReference type="Proteomes" id="UP000693946"/>
    </source>
</evidence>
<dbReference type="AlphaFoldDB" id="A0AAV6QAJ1"/>
<evidence type="ECO:0000313" key="3">
    <source>
        <dbReference type="EMBL" id="KAG7487142.1"/>
    </source>
</evidence>
<dbReference type="InterPro" id="IPR029520">
    <property type="entry name" value="RdCVF"/>
</dbReference>
<comment type="caution">
    <text evidence="3">The sequence shown here is derived from an EMBL/GenBank/DDBJ whole genome shotgun (WGS) entry which is preliminary data.</text>
</comment>
<organism evidence="3 4">
    <name type="scientific">Solea senegalensis</name>
    <name type="common">Senegalese sole</name>
    <dbReference type="NCBI Taxonomy" id="28829"/>
    <lineage>
        <taxon>Eukaryota</taxon>
        <taxon>Metazoa</taxon>
        <taxon>Chordata</taxon>
        <taxon>Craniata</taxon>
        <taxon>Vertebrata</taxon>
        <taxon>Euteleostomi</taxon>
        <taxon>Actinopterygii</taxon>
        <taxon>Neopterygii</taxon>
        <taxon>Teleostei</taxon>
        <taxon>Neoteleostei</taxon>
        <taxon>Acanthomorphata</taxon>
        <taxon>Carangaria</taxon>
        <taxon>Pleuronectiformes</taxon>
        <taxon>Pleuronectoidei</taxon>
        <taxon>Soleidae</taxon>
        <taxon>Solea</taxon>
    </lineage>
</organism>
<dbReference type="GO" id="GO:0045494">
    <property type="term" value="P:photoreceptor cell maintenance"/>
    <property type="evidence" value="ECO:0007669"/>
    <property type="project" value="InterPro"/>
</dbReference>
<name>A0AAV6QAJ1_SOLSE</name>
<feature type="domain" description="Thioredoxin-like fold" evidence="2">
    <location>
        <begin position="32"/>
        <end position="132"/>
    </location>
</feature>
<sequence>MVDLFMDRVLVKNNKDRDELDTEREIVTRLQNRILLLFFASADCERCQTFALTLSDFFKQLTDEFYVDRSAQLVLLYISLDESEERLESLLKELPKKCLFLACEDPYRRELEAMFNVEELPTVVVLRPDCSILVPNAVEEILHLGPRCYRNWQEAAELIDRSFMISDDFEGKSMRSFTDPVRRLKYKVEDEKKKNKKKKQRGWGSGGEAENEKEEGGGGVSW</sequence>
<accession>A0AAV6QAJ1</accession>
<evidence type="ECO:0000256" key="1">
    <source>
        <dbReference type="SAM" id="MobiDB-lite"/>
    </source>
</evidence>
<dbReference type="GO" id="GO:0005739">
    <property type="term" value="C:mitochondrion"/>
    <property type="evidence" value="ECO:0007669"/>
    <property type="project" value="TreeGrafter"/>
</dbReference>
<protein>
    <submittedName>
        <fullName evidence="3">Nucleoredoxin 1</fullName>
    </submittedName>
</protein>
<dbReference type="EMBL" id="JAGKHQ010000018">
    <property type="protein sequence ID" value="KAG7487142.1"/>
    <property type="molecule type" value="Genomic_DNA"/>
</dbReference>
<dbReference type="PANTHER" id="PTHR47109:SF1">
    <property type="entry name" value="NUCLEOREDOXIN-LIKE PROTEIN 1"/>
    <property type="match status" value="1"/>
</dbReference>
<dbReference type="Pfam" id="PF13905">
    <property type="entry name" value="Thioredoxin_8"/>
    <property type="match status" value="1"/>
</dbReference>
<dbReference type="PANTHER" id="PTHR47109">
    <property type="entry name" value="NUCLEOREDOXIN-LIKE PROTEIN 1"/>
    <property type="match status" value="1"/>
</dbReference>
<feature type="region of interest" description="Disordered" evidence="1">
    <location>
        <begin position="190"/>
        <end position="222"/>
    </location>
</feature>
<reference evidence="3 4" key="1">
    <citation type="journal article" date="2021" name="Sci. Rep.">
        <title>Chromosome anchoring in Senegalese sole (Solea senegalensis) reveals sex-associated markers and genome rearrangements in flatfish.</title>
        <authorList>
            <person name="Guerrero-Cozar I."/>
            <person name="Gomez-Garrido J."/>
            <person name="Berbel C."/>
            <person name="Martinez-Blanch J.F."/>
            <person name="Alioto T."/>
            <person name="Claros M.G."/>
            <person name="Gagnaire P.A."/>
            <person name="Manchado M."/>
        </authorList>
    </citation>
    <scope>NUCLEOTIDE SEQUENCE [LARGE SCALE GENOMIC DNA]</scope>
    <source>
        <strain evidence="3">Sse05_10M</strain>
    </source>
</reference>
<dbReference type="InterPro" id="IPR012336">
    <property type="entry name" value="Thioredoxin-like_fold"/>
</dbReference>
<dbReference type="Proteomes" id="UP000693946">
    <property type="component" value="Linkage Group LG6"/>
</dbReference>